<dbReference type="InterPro" id="IPR011528">
    <property type="entry name" value="NERD"/>
</dbReference>
<comment type="caution">
    <text evidence="3">The sequence shown here is derived from an EMBL/GenBank/DDBJ whole genome shotgun (WGS) entry which is preliminary data.</text>
</comment>
<proteinExistence type="predicted"/>
<dbReference type="PROSITE" id="PS50965">
    <property type="entry name" value="NERD"/>
    <property type="match status" value="1"/>
</dbReference>
<gene>
    <name evidence="3" type="ORF">GCM10011314_15240</name>
</gene>
<dbReference type="Proteomes" id="UP000628079">
    <property type="component" value="Unassembled WGS sequence"/>
</dbReference>
<evidence type="ECO:0000313" key="3">
    <source>
        <dbReference type="EMBL" id="GGB76577.1"/>
    </source>
</evidence>
<dbReference type="EMBL" id="BMEA01000001">
    <property type="protein sequence ID" value="GGB76577.1"/>
    <property type="molecule type" value="Genomic_DNA"/>
</dbReference>
<evidence type="ECO:0000259" key="2">
    <source>
        <dbReference type="PROSITE" id="PS50965"/>
    </source>
</evidence>
<evidence type="ECO:0000313" key="4">
    <source>
        <dbReference type="Proteomes" id="UP000628079"/>
    </source>
</evidence>
<protein>
    <recommendedName>
        <fullName evidence="2">NERD domain-containing protein</fullName>
    </recommendedName>
</protein>
<evidence type="ECO:0000256" key="1">
    <source>
        <dbReference type="SAM" id="MobiDB-lite"/>
    </source>
</evidence>
<reference evidence="3" key="2">
    <citation type="submission" date="2020-09" db="EMBL/GenBank/DDBJ databases">
        <authorList>
            <person name="Sun Q."/>
            <person name="Zhou Y."/>
        </authorList>
    </citation>
    <scope>NUCLEOTIDE SEQUENCE</scope>
    <source>
        <strain evidence="3">CGMCC 1.10749</strain>
    </source>
</reference>
<reference evidence="3" key="1">
    <citation type="journal article" date="2014" name="Int. J. Syst. Evol. Microbiol.">
        <title>Complete genome sequence of Corynebacterium casei LMG S-19264T (=DSM 44701T), isolated from a smear-ripened cheese.</title>
        <authorList>
            <consortium name="US DOE Joint Genome Institute (JGI-PGF)"/>
            <person name="Walter F."/>
            <person name="Albersmeier A."/>
            <person name="Kalinowski J."/>
            <person name="Ruckert C."/>
        </authorList>
    </citation>
    <scope>NUCLEOTIDE SEQUENCE</scope>
    <source>
        <strain evidence="3">CGMCC 1.10749</strain>
    </source>
</reference>
<organism evidence="3 4">
    <name type="scientific">Knoellia flava</name>
    <dbReference type="NCBI Taxonomy" id="913969"/>
    <lineage>
        <taxon>Bacteria</taxon>
        <taxon>Bacillati</taxon>
        <taxon>Actinomycetota</taxon>
        <taxon>Actinomycetes</taxon>
        <taxon>Micrococcales</taxon>
        <taxon>Intrasporangiaceae</taxon>
        <taxon>Knoellia</taxon>
    </lineage>
</organism>
<name>A0A8H9FRQ8_9MICO</name>
<feature type="domain" description="NERD" evidence="2">
    <location>
        <begin position="162"/>
        <end position="276"/>
    </location>
</feature>
<dbReference type="Pfam" id="PF08378">
    <property type="entry name" value="NERD"/>
    <property type="match status" value="1"/>
</dbReference>
<accession>A0A8H9FRQ8</accession>
<feature type="region of interest" description="Disordered" evidence="1">
    <location>
        <begin position="85"/>
        <end position="116"/>
    </location>
</feature>
<dbReference type="AlphaFoldDB" id="A0A8H9FRQ8"/>
<sequence length="322" mass="35029">MGDEQLVVTRWRRWGKDRLYVESRDGAKVGFWDLVDDTGHAQGPEHEELLLAAVTGWRSNKPEAREEPVRRFESADSAVAVEAGGPDIAQPGLAEPDLSTPDLAHTVHASPGASQRPWLDLAANTAGSEARERAEAARAAAPVRTAFARVLGVHTDERAWRIGADGEEKVAGQLAKVQKKDPRWRVLHAVPVGTRGSDIDHVVIGPGGVFTVNAKHHPGAAIWVGGNSFMVNGSKQPYVRNARHEAERASTLLSEASGFPVHVEGLVVTVNAKSVTVKSQPDGVTVVPRMQLAGWLRRHGDLHTQDVIERVYDVARRSTTWR</sequence>
<dbReference type="RefSeq" id="WP_084100005.1">
    <property type="nucleotide sequence ID" value="NZ_BMEA01000001.1"/>
</dbReference>